<keyword evidence="2" id="KW-1185">Reference proteome</keyword>
<organism evidence="1 2">
    <name type="scientific">Allacma fusca</name>
    <dbReference type="NCBI Taxonomy" id="39272"/>
    <lineage>
        <taxon>Eukaryota</taxon>
        <taxon>Metazoa</taxon>
        <taxon>Ecdysozoa</taxon>
        <taxon>Arthropoda</taxon>
        <taxon>Hexapoda</taxon>
        <taxon>Collembola</taxon>
        <taxon>Symphypleona</taxon>
        <taxon>Sminthuridae</taxon>
        <taxon>Allacma</taxon>
    </lineage>
</organism>
<proteinExistence type="predicted"/>
<dbReference type="EMBL" id="CAJVCH010491859">
    <property type="protein sequence ID" value="CAG7820843.1"/>
    <property type="molecule type" value="Genomic_DNA"/>
</dbReference>
<dbReference type="Proteomes" id="UP000708208">
    <property type="component" value="Unassembled WGS sequence"/>
</dbReference>
<gene>
    <name evidence="1" type="ORF">AFUS01_LOCUS31214</name>
</gene>
<reference evidence="1" key="1">
    <citation type="submission" date="2021-06" db="EMBL/GenBank/DDBJ databases">
        <authorList>
            <person name="Hodson N. C."/>
            <person name="Mongue J. A."/>
            <person name="Jaron S. K."/>
        </authorList>
    </citation>
    <scope>NUCLEOTIDE SEQUENCE</scope>
</reference>
<dbReference type="AlphaFoldDB" id="A0A8J2PG22"/>
<name>A0A8J2PG22_9HEXA</name>
<protein>
    <submittedName>
        <fullName evidence="1">Uncharacterized protein</fullName>
    </submittedName>
</protein>
<evidence type="ECO:0000313" key="1">
    <source>
        <dbReference type="EMBL" id="CAG7820843.1"/>
    </source>
</evidence>
<accession>A0A8J2PG22</accession>
<sequence length="77" mass="8817">MYTSKKSHYTPIGSKKNPGQLLLKTPCIKGRRATLKDTKIGPCNRQTLECIMCFWGDVIRNSEEESPLIPEYFQRGI</sequence>
<evidence type="ECO:0000313" key="2">
    <source>
        <dbReference type="Proteomes" id="UP000708208"/>
    </source>
</evidence>
<comment type="caution">
    <text evidence="1">The sequence shown here is derived from an EMBL/GenBank/DDBJ whole genome shotgun (WGS) entry which is preliminary data.</text>
</comment>